<dbReference type="SUPFAM" id="SSF48452">
    <property type="entry name" value="TPR-like"/>
    <property type="match status" value="1"/>
</dbReference>
<dbReference type="InterPro" id="IPR013360">
    <property type="entry name" value="Pilus_4_PilW"/>
</dbReference>
<sequence>MRPHNLLLAGLLVAVAATGCSRLTFVRPKGGVKPVQTPASDYHVSDDKATRKRIEESESLGMAEQRLRVGDLDTAERESNKVLRANPKSAAAHTILAIVDGARGDTKGAGEHYRQAAELAPRDGGMMNNYGAWLCANGYPAEALVWFDRAIAAPGYPTPAAALANAGGCALQTGQYERVERDLRKALALDPNNAYALLSMARNEHRIGHDMDARAFIERRIAAAPVDASVLQLAADIENRLGDKAAAERYRQRLRAEFPQAAAASPGDSARP</sequence>
<keyword evidence="1" id="KW-0802">TPR repeat</keyword>
<dbReference type="PROSITE" id="PS51257">
    <property type="entry name" value="PROKAR_LIPOPROTEIN"/>
    <property type="match status" value="1"/>
</dbReference>
<evidence type="ECO:0000313" key="2">
    <source>
        <dbReference type="EMBL" id="TAA30056.1"/>
    </source>
</evidence>
<dbReference type="SMART" id="SM00028">
    <property type="entry name" value="TPR"/>
    <property type="match status" value="2"/>
</dbReference>
<reference evidence="2 3" key="1">
    <citation type="submission" date="2019-02" db="EMBL/GenBank/DDBJ databases">
        <title>WGS of Pseudoxanthomonas species novum from clinical isolates.</title>
        <authorList>
            <person name="Bernier A.-M."/>
            <person name="Bernard K."/>
            <person name="Vachon A."/>
        </authorList>
    </citation>
    <scope>NUCLEOTIDE SEQUENCE [LARGE SCALE GENOMIC DNA]</scope>
    <source>
        <strain evidence="2 3">NML171202</strain>
    </source>
</reference>
<protein>
    <submittedName>
        <fullName evidence="2">Type IV pilus biogenesis/stability protein PilW</fullName>
    </submittedName>
</protein>
<dbReference type="PANTHER" id="PTHR12558:SF13">
    <property type="entry name" value="CELL DIVISION CYCLE PROTEIN 27 HOMOLOG"/>
    <property type="match status" value="1"/>
</dbReference>
<dbReference type="RefSeq" id="WP_130518652.1">
    <property type="nucleotide sequence ID" value="NZ_SHMA01000002.1"/>
</dbReference>
<comment type="caution">
    <text evidence="2">The sequence shown here is derived from an EMBL/GenBank/DDBJ whole genome shotgun (WGS) entry which is preliminary data.</text>
</comment>
<dbReference type="PANTHER" id="PTHR12558">
    <property type="entry name" value="CELL DIVISION CYCLE 16,23,27"/>
    <property type="match status" value="1"/>
</dbReference>
<dbReference type="EMBL" id="SHMB01000003">
    <property type="protein sequence ID" value="TAA30056.1"/>
    <property type="molecule type" value="Genomic_DNA"/>
</dbReference>
<accession>A0A4Q8LKA2</accession>
<gene>
    <name evidence="2" type="primary">pilW</name>
    <name evidence="2" type="ORF">EA661_11155</name>
</gene>
<dbReference type="NCBIfam" id="TIGR02521">
    <property type="entry name" value="type_IV_pilW"/>
    <property type="match status" value="1"/>
</dbReference>
<name>A0A4Q8LKA2_9GAMM</name>
<dbReference type="Pfam" id="PF14559">
    <property type="entry name" value="TPR_19"/>
    <property type="match status" value="1"/>
</dbReference>
<dbReference type="PROSITE" id="PS50005">
    <property type="entry name" value="TPR"/>
    <property type="match status" value="1"/>
</dbReference>
<feature type="repeat" description="TPR" evidence="1">
    <location>
        <begin position="160"/>
        <end position="193"/>
    </location>
</feature>
<dbReference type="InterPro" id="IPR019734">
    <property type="entry name" value="TPR_rpt"/>
</dbReference>
<proteinExistence type="predicted"/>
<dbReference type="InterPro" id="IPR011990">
    <property type="entry name" value="TPR-like_helical_dom_sf"/>
</dbReference>
<evidence type="ECO:0000256" key="1">
    <source>
        <dbReference type="PROSITE-ProRule" id="PRU00339"/>
    </source>
</evidence>
<organism evidence="2 3">
    <name type="scientific">Pseudoxanthomonas winnipegensis</name>
    <dbReference type="NCBI Taxonomy" id="2480810"/>
    <lineage>
        <taxon>Bacteria</taxon>
        <taxon>Pseudomonadati</taxon>
        <taxon>Pseudomonadota</taxon>
        <taxon>Gammaproteobacteria</taxon>
        <taxon>Lysobacterales</taxon>
        <taxon>Lysobacteraceae</taxon>
        <taxon>Pseudoxanthomonas</taxon>
    </lineage>
</organism>
<evidence type="ECO:0000313" key="3">
    <source>
        <dbReference type="Proteomes" id="UP000291286"/>
    </source>
</evidence>
<dbReference type="Proteomes" id="UP000291286">
    <property type="component" value="Unassembled WGS sequence"/>
</dbReference>
<dbReference type="Gene3D" id="1.25.40.10">
    <property type="entry name" value="Tetratricopeptide repeat domain"/>
    <property type="match status" value="1"/>
</dbReference>
<dbReference type="AlphaFoldDB" id="A0A4Q8LKA2"/>